<dbReference type="EMBL" id="PNEN01000548">
    <property type="protein sequence ID" value="PPJ55122.1"/>
    <property type="molecule type" value="Genomic_DNA"/>
</dbReference>
<dbReference type="Proteomes" id="UP000237631">
    <property type="component" value="Unassembled WGS sequence"/>
</dbReference>
<evidence type="ECO:0000256" key="1">
    <source>
        <dbReference type="SAM" id="MobiDB-lite"/>
    </source>
</evidence>
<comment type="caution">
    <text evidence="2">The sequence shown here is derived from an EMBL/GenBank/DDBJ whole genome shotgun (WGS) entry which is preliminary data.</text>
</comment>
<accession>A0A2S6C5X6</accession>
<organism evidence="2 3">
    <name type="scientific">Cercospora berteroae</name>
    <dbReference type="NCBI Taxonomy" id="357750"/>
    <lineage>
        <taxon>Eukaryota</taxon>
        <taxon>Fungi</taxon>
        <taxon>Dikarya</taxon>
        <taxon>Ascomycota</taxon>
        <taxon>Pezizomycotina</taxon>
        <taxon>Dothideomycetes</taxon>
        <taxon>Dothideomycetidae</taxon>
        <taxon>Mycosphaerellales</taxon>
        <taxon>Mycosphaerellaceae</taxon>
        <taxon>Cercospora</taxon>
    </lineage>
</organism>
<dbReference type="OrthoDB" id="3650657at2759"/>
<name>A0A2S6C5X6_9PEZI</name>
<evidence type="ECO:0000313" key="3">
    <source>
        <dbReference type="Proteomes" id="UP000237631"/>
    </source>
</evidence>
<dbReference type="STRING" id="357750.A0A2S6C5X6"/>
<evidence type="ECO:0000313" key="2">
    <source>
        <dbReference type="EMBL" id="PPJ55122.1"/>
    </source>
</evidence>
<dbReference type="AlphaFoldDB" id="A0A2S6C5X6"/>
<feature type="region of interest" description="Disordered" evidence="1">
    <location>
        <begin position="153"/>
        <end position="178"/>
    </location>
</feature>
<feature type="compositionally biased region" description="Basic residues" evidence="1">
    <location>
        <begin position="168"/>
        <end position="178"/>
    </location>
</feature>
<proteinExistence type="predicted"/>
<protein>
    <submittedName>
        <fullName evidence="2">Uncharacterized protein</fullName>
    </submittedName>
</protein>
<gene>
    <name evidence="2" type="ORF">CBER1_09969</name>
</gene>
<sequence length="220" mass="25264">MDKFTENRDEILHENRPFIPRAEIKYIGWLTRSGAKKSTTSIIIEFARPEDANKTISEGLVWHGELRQCERNPVQDNNEMWLLCSGAPIPGLSIEEGARRTQEVRGVPRRARGMEPTVTDTTRRNGPRQGSICHKSAILPSLGIRDVRNPTWQQRDSATPEAFGTRPRPPRRGKTAGRARIHRIWTETSQYWQRPWLVRQGERASDWIWQSEAAANIPSH</sequence>
<keyword evidence="3" id="KW-1185">Reference proteome</keyword>
<reference evidence="3" key="1">
    <citation type="journal article" date="2017" name="bioRxiv">
        <title>Conservation of a gene cluster reveals novel cercosporin biosynthetic mechanisms and extends production to the genus Colletotrichum.</title>
        <authorList>
            <person name="de Jonge R."/>
            <person name="Ebert M.K."/>
            <person name="Huitt-Roehl C.R."/>
            <person name="Pal P."/>
            <person name="Suttle J.C."/>
            <person name="Spanner R.E."/>
            <person name="Neubauer J.D."/>
            <person name="Jurick W.M.II."/>
            <person name="Stott K.A."/>
            <person name="Secor G.A."/>
            <person name="Thomma B.P.H.J."/>
            <person name="Van de Peer Y."/>
            <person name="Townsend C.A."/>
            <person name="Bolton M.D."/>
        </authorList>
    </citation>
    <scope>NUCLEOTIDE SEQUENCE [LARGE SCALE GENOMIC DNA]</scope>
    <source>
        <strain evidence="3">CBS538.71</strain>
    </source>
</reference>